<dbReference type="RefSeq" id="WP_246691004.1">
    <property type="nucleotide sequence ID" value="NZ_VIWP01000015.1"/>
</dbReference>
<protein>
    <submittedName>
        <fullName evidence="1">Uncharacterized protein</fullName>
    </submittedName>
</protein>
<gene>
    <name evidence="1" type="ORF">FHW37_11516</name>
</gene>
<reference evidence="1 2" key="1">
    <citation type="submission" date="2019-06" db="EMBL/GenBank/DDBJ databases">
        <title>Sorghum-associated microbial communities from plants grown in Nebraska, USA.</title>
        <authorList>
            <person name="Schachtman D."/>
        </authorList>
    </citation>
    <scope>NUCLEOTIDE SEQUENCE [LARGE SCALE GENOMIC DNA]</scope>
    <source>
        <strain evidence="1 2">1225</strain>
    </source>
</reference>
<name>A0A561Q7I8_9HYPH</name>
<dbReference type="EMBL" id="VIWP01000015">
    <property type="protein sequence ID" value="TWF46321.1"/>
    <property type="molecule type" value="Genomic_DNA"/>
</dbReference>
<dbReference type="Pfam" id="PF24175">
    <property type="entry name" value="SU10_adaptor"/>
    <property type="match status" value="1"/>
</dbReference>
<keyword evidence="2" id="KW-1185">Reference proteome</keyword>
<sequence>MLYSAAFPDLTTDQTNWLFDRFPNVYVSAILKEFHRWQTDAEGVQIEDAALKEALSIVGEDDRKGRITGPIIMGVTRW</sequence>
<evidence type="ECO:0000313" key="1">
    <source>
        <dbReference type="EMBL" id="TWF46321.1"/>
    </source>
</evidence>
<dbReference type="Proteomes" id="UP000320653">
    <property type="component" value="Unassembled WGS sequence"/>
</dbReference>
<accession>A0A561Q7I8</accession>
<comment type="caution">
    <text evidence="1">The sequence shown here is derived from an EMBL/GenBank/DDBJ whole genome shotgun (WGS) entry which is preliminary data.</text>
</comment>
<evidence type="ECO:0000313" key="2">
    <source>
        <dbReference type="Proteomes" id="UP000320653"/>
    </source>
</evidence>
<organism evidence="1 2">
    <name type="scientific">Neorhizobium alkalisoli</name>
    <dbReference type="NCBI Taxonomy" id="528178"/>
    <lineage>
        <taxon>Bacteria</taxon>
        <taxon>Pseudomonadati</taxon>
        <taxon>Pseudomonadota</taxon>
        <taxon>Alphaproteobacteria</taxon>
        <taxon>Hyphomicrobiales</taxon>
        <taxon>Rhizobiaceae</taxon>
        <taxon>Rhizobium/Agrobacterium group</taxon>
        <taxon>Neorhizobium</taxon>
    </lineage>
</organism>
<dbReference type="InterPro" id="IPR056209">
    <property type="entry name" value="SU10_adaptor"/>
</dbReference>
<proteinExistence type="predicted"/>
<dbReference type="AlphaFoldDB" id="A0A561Q7I8"/>